<dbReference type="InterPro" id="IPR039424">
    <property type="entry name" value="SBP_5"/>
</dbReference>
<dbReference type="Pfam" id="PF00496">
    <property type="entry name" value="SBP_bac_5"/>
    <property type="match status" value="1"/>
</dbReference>
<feature type="signal peptide" evidence="3">
    <location>
        <begin position="1"/>
        <end position="24"/>
    </location>
</feature>
<comment type="similarity">
    <text evidence="1">Belongs to the bacterial solute-binding protein 5 family.</text>
</comment>
<evidence type="ECO:0000259" key="4">
    <source>
        <dbReference type="Pfam" id="PF00496"/>
    </source>
</evidence>
<reference evidence="6" key="1">
    <citation type="journal article" date="2019" name="Int. J. Syst. Evol. Microbiol.">
        <title>The Global Catalogue of Microorganisms (GCM) 10K type strain sequencing project: providing services to taxonomists for standard genome sequencing and annotation.</title>
        <authorList>
            <consortium name="The Broad Institute Genomics Platform"/>
            <consortium name="The Broad Institute Genome Sequencing Center for Infectious Disease"/>
            <person name="Wu L."/>
            <person name="Ma J."/>
        </authorList>
    </citation>
    <scope>NUCLEOTIDE SEQUENCE [LARGE SCALE GENOMIC DNA]</scope>
    <source>
        <strain evidence="6">CCUG 61707</strain>
    </source>
</reference>
<dbReference type="SUPFAM" id="SSF53850">
    <property type="entry name" value="Periplasmic binding protein-like II"/>
    <property type="match status" value="1"/>
</dbReference>
<protein>
    <submittedName>
        <fullName evidence="5">ABC transporter substrate-binding protein</fullName>
    </submittedName>
</protein>
<sequence length="560" mass="64080">MLMRKIILLLAFSINIFIKFDAVAAPRVPDILTQNGLIYCTYANSFSFNPQTADIGASMNVVTEQIYNKLFEFKNNSAKLLPVLATSYDISNDGKVITINLRKGVKFHHTDWFTPTRDFNADDVVFSLNRVLGQNVELPSLEGAVNYENPQYRIFHEQAKKIHFPYFESIKLNEKIASVKAINPHQVQIILFEPDASILPHLASQYAIIFSQEYALQLNADDNLIQLDTLPVGTGPYKVKNYFKNQYIRLVRNDDYWKKEAKIENVIIDLSTDKTGRLIKFLNGECHITSNPEISQLGLLEQYNKKYYTKTIESMNLSYLAFNFDKPLMRDVKLRRAISQAIDRKRIIETIYHHNATIANNIIPNISWAATVNTPDYAYDYNPKQATDFLQNKKLNLTLWVVNEEHFYTPSPIKMAELIKADLAKVGVTVNIQAITRTHLNQQLKNSTGNYDLILTGWAAGNLDPDSFMRPILSCHMLEREFNLSHWCYPPFDEVMNNALATSNLKERANFYNIAQELILSEVPIIPLANAKRVLIASSQVQGIHMTPFGNIDFATLFYQ</sequence>
<dbReference type="Gene3D" id="3.40.190.10">
    <property type="entry name" value="Periplasmic binding protein-like II"/>
    <property type="match status" value="1"/>
</dbReference>
<dbReference type="PROSITE" id="PS01040">
    <property type="entry name" value="SBP_BACTERIAL_5"/>
    <property type="match status" value="1"/>
</dbReference>
<feature type="chain" id="PRO_5045221688" evidence="3">
    <location>
        <begin position="25"/>
        <end position="560"/>
    </location>
</feature>
<dbReference type="PANTHER" id="PTHR30290:SF28">
    <property type="entry name" value="ABC TRANSPORTER PERIPLASMIC-BINDING PROTEIN SAPA-RELATED"/>
    <property type="match status" value="1"/>
</dbReference>
<name>A0ABW3I655_9PAST</name>
<dbReference type="InterPro" id="IPR023765">
    <property type="entry name" value="SBP_5_CS"/>
</dbReference>
<feature type="domain" description="Solute-binding protein family 5" evidence="4">
    <location>
        <begin position="80"/>
        <end position="475"/>
    </location>
</feature>
<accession>A0ABW3I655</accession>
<dbReference type="InterPro" id="IPR030678">
    <property type="entry name" value="Peptide/Ni-bd"/>
</dbReference>
<gene>
    <name evidence="5" type="ORF">ACFQ02_00820</name>
</gene>
<dbReference type="Gene3D" id="3.90.76.10">
    <property type="entry name" value="Dipeptide-binding Protein, Domain 1"/>
    <property type="match status" value="1"/>
</dbReference>
<evidence type="ECO:0000313" key="5">
    <source>
        <dbReference type="EMBL" id="MFD0965410.1"/>
    </source>
</evidence>
<evidence type="ECO:0000256" key="1">
    <source>
        <dbReference type="ARBA" id="ARBA00005695"/>
    </source>
</evidence>
<dbReference type="InterPro" id="IPR000914">
    <property type="entry name" value="SBP_5_dom"/>
</dbReference>
<keyword evidence="6" id="KW-1185">Reference proteome</keyword>
<dbReference type="EMBL" id="JBHTJN010000001">
    <property type="protein sequence ID" value="MFD0965410.1"/>
    <property type="molecule type" value="Genomic_DNA"/>
</dbReference>
<evidence type="ECO:0000256" key="2">
    <source>
        <dbReference type="ARBA" id="ARBA00022729"/>
    </source>
</evidence>
<evidence type="ECO:0000313" key="6">
    <source>
        <dbReference type="Proteomes" id="UP001596996"/>
    </source>
</evidence>
<comment type="caution">
    <text evidence="5">The sequence shown here is derived from an EMBL/GenBank/DDBJ whole genome shotgun (WGS) entry which is preliminary data.</text>
</comment>
<dbReference type="RefSeq" id="WP_380818069.1">
    <property type="nucleotide sequence ID" value="NZ_JBHTJN010000001.1"/>
</dbReference>
<dbReference type="CDD" id="cd08493">
    <property type="entry name" value="PBP2_DppA_like"/>
    <property type="match status" value="1"/>
</dbReference>
<dbReference type="PIRSF" id="PIRSF002741">
    <property type="entry name" value="MppA"/>
    <property type="match status" value="1"/>
</dbReference>
<proteinExistence type="inferred from homology"/>
<keyword evidence="2 3" id="KW-0732">Signal</keyword>
<dbReference type="Gene3D" id="3.10.105.10">
    <property type="entry name" value="Dipeptide-binding Protein, Domain 3"/>
    <property type="match status" value="1"/>
</dbReference>
<organism evidence="5 6">
    <name type="scientific">Seminibacterium arietis</name>
    <dbReference type="NCBI Taxonomy" id="1173502"/>
    <lineage>
        <taxon>Bacteria</taxon>
        <taxon>Pseudomonadati</taxon>
        <taxon>Pseudomonadota</taxon>
        <taxon>Gammaproteobacteria</taxon>
        <taxon>Pasteurellales</taxon>
        <taxon>Pasteurellaceae</taxon>
        <taxon>Seminibacterium</taxon>
    </lineage>
</organism>
<dbReference type="PANTHER" id="PTHR30290">
    <property type="entry name" value="PERIPLASMIC BINDING COMPONENT OF ABC TRANSPORTER"/>
    <property type="match status" value="1"/>
</dbReference>
<dbReference type="Proteomes" id="UP001596996">
    <property type="component" value="Unassembled WGS sequence"/>
</dbReference>
<evidence type="ECO:0000256" key="3">
    <source>
        <dbReference type="SAM" id="SignalP"/>
    </source>
</evidence>